<reference evidence="2" key="4">
    <citation type="submission" date="2019-03" db="UniProtKB">
        <authorList>
            <consortium name="EnsemblPlants"/>
        </authorList>
    </citation>
    <scope>IDENTIFICATION</scope>
</reference>
<dbReference type="AlphaFoldDB" id="A0A453PM40"/>
<dbReference type="Proteomes" id="UP000015105">
    <property type="component" value="Chromosome 6D"/>
</dbReference>
<dbReference type="EnsemblPlants" id="AET6Gv20776400.4">
    <property type="protein sequence ID" value="AET6Gv20776400.4"/>
    <property type="gene ID" value="AET6Gv20776400"/>
</dbReference>
<accession>A0A453PM40</accession>
<feature type="transmembrane region" description="Helical" evidence="1">
    <location>
        <begin position="43"/>
        <end position="63"/>
    </location>
</feature>
<protein>
    <submittedName>
        <fullName evidence="2">Uncharacterized protein</fullName>
    </submittedName>
</protein>
<keyword evidence="3" id="KW-1185">Reference proteome</keyword>
<reference evidence="3" key="2">
    <citation type="journal article" date="2017" name="Nat. Plants">
        <title>The Aegilops tauschii genome reveals multiple impacts of transposons.</title>
        <authorList>
            <person name="Zhao G."/>
            <person name="Zou C."/>
            <person name="Li K."/>
            <person name="Wang K."/>
            <person name="Li T."/>
            <person name="Gao L."/>
            <person name="Zhang X."/>
            <person name="Wang H."/>
            <person name="Yang Z."/>
            <person name="Liu X."/>
            <person name="Jiang W."/>
            <person name="Mao L."/>
            <person name="Kong X."/>
            <person name="Jiao Y."/>
            <person name="Jia J."/>
        </authorList>
    </citation>
    <scope>NUCLEOTIDE SEQUENCE [LARGE SCALE GENOMIC DNA]</scope>
    <source>
        <strain evidence="3">cv. AL8/78</strain>
    </source>
</reference>
<keyword evidence="1" id="KW-0472">Membrane</keyword>
<dbReference type="Gramene" id="AET6Gv20776400.4">
    <property type="protein sequence ID" value="AET6Gv20776400.4"/>
    <property type="gene ID" value="AET6Gv20776400"/>
</dbReference>
<evidence type="ECO:0000313" key="3">
    <source>
        <dbReference type="Proteomes" id="UP000015105"/>
    </source>
</evidence>
<evidence type="ECO:0000313" key="2">
    <source>
        <dbReference type="EnsemblPlants" id="AET6Gv20776400.4"/>
    </source>
</evidence>
<evidence type="ECO:0000256" key="1">
    <source>
        <dbReference type="SAM" id="Phobius"/>
    </source>
</evidence>
<reference evidence="2" key="3">
    <citation type="journal article" date="2017" name="Nature">
        <title>Genome sequence of the progenitor of the wheat D genome Aegilops tauschii.</title>
        <authorList>
            <person name="Luo M.C."/>
            <person name="Gu Y.Q."/>
            <person name="Puiu D."/>
            <person name="Wang H."/>
            <person name="Twardziok S.O."/>
            <person name="Deal K.R."/>
            <person name="Huo N."/>
            <person name="Zhu T."/>
            <person name="Wang L."/>
            <person name="Wang Y."/>
            <person name="McGuire P.E."/>
            <person name="Liu S."/>
            <person name="Long H."/>
            <person name="Ramasamy R.K."/>
            <person name="Rodriguez J.C."/>
            <person name="Van S.L."/>
            <person name="Yuan L."/>
            <person name="Wang Z."/>
            <person name="Xia Z."/>
            <person name="Xiao L."/>
            <person name="Anderson O.D."/>
            <person name="Ouyang S."/>
            <person name="Liang Y."/>
            <person name="Zimin A.V."/>
            <person name="Pertea G."/>
            <person name="Qi P."/>
            <person name="Bennetzen J.L."/>
            <person name="Dai X."/>
            <person name="Dawson M.W."/>
            <person name="Muller H.G."/>
            <person name="Kugler K."/>
            <person name="Rivarola-Duarte L."/>
            <person name="Spannagl M."/>
            <person name="Mayer K.F.X."/>
            <person name="Lu F.H."/>
            <person name="Bevan M.W."/>
            <person name="Leroy P."/>
            <person name="Li P."/>
            <person name="You F.M."/>
            <person name="Sun Q."/>
            <person name="Liu Z."/>
            <person name="Lyons E."/>
            <person name="Wicker T."/>
            <person name="Salzberg S.L."/>
            <person name="Devos K.M."/>
            <person name="Dvorak J."/>
        </authorList>
    </citation>
    <scope>NUCLEOTIDE SEQUENCE [LARGE SCALE GENOMIC DNA]</scope>
    <source>
        <strain evidence="2">cv. AL8/78</strain>
    </source>
</reference>
<name>A0A453PM40_AEGTS</name>
<organism evidence="2 3">
    <name type="scientific">Aegilops tauschii subsp. strangulata</name>
    <name type="common">Goatgrass</name>
    <dbReference type="NCBI Taxonomy" id="200361"/>
    <lineage>
        <taxon>Eukaryota</taxon>
        <taxon>Viridiplantae</taxon>
        <taxon>Streptophyta</taxon>
        <taxon>Embryophyta</taxon>
        <taxon>Tracheophyta</taxon>
        <taxon>Spermatophyta</taxon>
        <taxon>Magnoliopsida</taxon>
        <taxon>Liliopsida</taxon>
        <taxon>Poales</taxon>
        <taxon>Poaceae</taxon>
        <taxon>BOP clade</taxon>
        <taxon>Pooideae</taxon>
        <taxon>Triticodae</taxon>
        <taxon>Triticeae</taxon>
        <taxon>Triticinae</taxon>
        <taxon>Aegilops</taxon>
    </lineage>
</organism>
<dbReference type="PANTHER" id="PTHR34998">
    <property type="entry name" value="OS04G0357400 PROTEIN-RELATED"/>
    <property type="match status" value="1"/>
</dbReference>
<sequence>MLGMALLLECPQPPPSPPLWNRRNKATLQAPLEAGTMKPQTQLLLLAYIAAALVMSGGVLAGAGTHAAMPVRTVEEDEVGFTEREEEAAYPQRRVLAYSPTSIGYGGLEANKAACYGSCPGRGQPYTGRGCKAIFGCRGR</sequence>
<dbReference type="PANTHER" id="PTHR34998:SF1">
    <property type="entry name" value="EXPRESSED PROTEIN"/>
    <property type="match status" value="1"/>
</dbReference>
<reference evidence="2" key="5">
    <citation type="journal article" date="2021" name="G3 (Bethesda)">
        <title>Aegilops tauschii genome assembly Aet v5.0 features greater sequence contiguity and improved annotation.</title>
        <authorList>
            <person name="Wang L."/>
            <person name="Zhu T."/>
            <person name="Rodriguez J.C."/>
            <person name="Deal K.R."/>
            <person name="Dubcovsky J."/>
            <person name="McGuire P.E."/>
            <person name="Lux T."/>
            <person name="Spannagl M."/>
            <person name="Mayer K.F.X."/>
            <person name="Baldrich P."/>
            <person name="Meyers B.C."/>
            <person name="Huo N."/>
            <person name="Gu Y.Q."/>
            <person name="Zhou H."/>
            <person name="Devos K.M."/>
            <person name="Bennetzen J.L."/>
            <person name="Unver T."/>
            <person name="Budak H."/>
            <person name="Gulick P.J."/>
            <person name="Galiba G."/>
            <person name="Kalapos B."/>
            <person name="Nelson D.R."/>
            <person name="Li P."/>
            <person name="You F.M."/>
            <person name="Luo M.C."/>
            <person name="Dvorak J."/>
        </authorList>
    </citation>
    <scope>NUCLEOTIDE SEQUENCE [LARGE SCALE GENOMIC DNA]</scope>
    <source>
        <strain evidence="2">cv. AL8/78</strain>
    </source>
</reference>
<keyword evidence="1" id="KW-0812">Transmembrane</keyword>
<proteinExistence type="predicted"/>
<keyword evidence="1" id="KW-1133">Transmembrane helix</keyword>
<reference evidence="3" key="1">
    <citation type="journal article" date="2014" name="Science">
        <title>Ancient hybridizations among the ancestral genomes of bread wheat.</title>
        <authorList>
            <consortium name="International Wheat Genome Sequencing Consortium,"/>
            <person name="Marcussen T."/>
            <person name="Sandve S.R."/>
            <person name="Heier L."/>
            <person name="Spannagl M."/>
            <person name="Pfeifer M."/>
            <person name="Jakobsen K.S."/>
            <person name="Wulff B.B."/>
            <person name="Steuernagel B."/>
            <person name="Mayer K.F."/>
            <person name="Olsen O.A."/>
        </authorList>
    </citation>
    <scope>NUCLEOTIDE SEQUENCE [LARGE SCALE GENOMIC DNA]</scope>
    <source>
        <strain evidence="3">cv. AL8/78</strain>
    </source>
</reference>